<dbReference type="Gene3D" id="3.40.50.720">
    <property type="entry name" value="NAD(P)-binding Rossmann-like Domain"/>
    <property type="match status" value="1"/>
</dbReference>
<dbReference type="AlphaFoldDB" id="A0A376TH20"/>
<feature type="domain" description="Malic enzyme NAD-binding" evidence="1">
    <location>
        <begin position="7"/>
        <end position="45"/>
    </location>
</feature>
<proteinExistence type="predicted"/>
<sequence>MTGDTDSDVLSLLDVVRNVKPDILIGVSGQTGLFTEEIIREMHKTLSASDRDAAV</sequence>
<dbReference type="SUPFAM" id="SSF51735">
    <property type="entry name" value="NAD(P)-binding Rossmann-fold domains"/>
    <property type="match status" value="1"/>
</dbReference>
<dbReference type="InterPro" id="IPR012302">
    <property type="entry name" value="Malic_NAD-bd"/>
</dbReference>
<organism evidence="2 3">
    <name type="scientific">Escherichia coli</name>
    <dbReference type="NCBI Taxonomy" id="562"/>
    <lineage>
        <taxon>Bacteria</taxon>
        <taxon>Pseudomonadati</taxon>
        <taxon>Pseudomonadota</taxon>
        <taxon>Gammaproteobacteria</taxon>
        <taxon>Enterobacterales</taxon>
        <taxon>Enterobacteriaceae</taxon>
        <taxon>Escherichia</taxon>
    </lineage>
</organism>
<protein>
    <submittedName>
        <fullName evidence="2">Malate dehydrogenase</fullName>
        <ecNumber evidence="2">1.1.1.38</ecNumber>
    </submittedName>
</protein>
<accession>A0A376TH20</accession>
<dbReference type="EC" id="1.1.1.38" evidence="2"/>
<keyword evidence="2" id="KW-0560">Oxidoreductase</keyword>
<reference evidence="2 3" key="1">
    <citation type="submission" date="2018-06" db="EMBL/GenBank/DDBJ databases">
        <authorList>
            <consortium name="Pathogen Informatics"/>
            <person name="Doyle S."/>
        </authorList>
    </citation>
    <scope>NUCLEOTIDE SEQUENCE [LARGE SCALE GENOMIC DNA]</scope>
    <source>
        <strain evidence="2 3">NCTC8985</strain>
    </source>
</reference>
<dbReference type="Pfam" id="PF03949">
    <property type="entry name" value="Malic_M"/>
    <property type="match status" value="1"/>
</dbReference>
<name>A0A376TH20_ECOLX</name>
<evidence type="ECO:0000259" key="1">
    <source>
        <dbReference type="Pfam" id="PF03949"/>
    </source>
</evidence>
<evidence type="ECO:0000313" key="2">
    <source>
        <dbReference type="EMBL" id="STI76013.1"/>
    </source>
</evidence>
<dbReference type="EMBL" id="UGCO01000001">
    <property type="protein sequence ID" value="STI76013.1"/>
    <property type="molecule type" value="Genomic_DNA"/>
</dbReference>
<dbReference type="Proteomes" id="UP000254405">
    <property type="component" value="Unassembled WGS sequence"/>
</dbReference>
<dbReference type="InterPro" id="IPR036291">
    <property type="entry name" value="NAD(P)-bd_dom_sf"/>
</dbReference>
<gene>
    <name evidence="2" type="primary">maeA_2</name>
    <name evidence="2" type="ORF">NCTC8985_01257</name>
</gene>
<dbReference type="GO" id="GO:0051287">
    <property type="term" value="F:NAD binding"/>
    <property type="evidence" value="ECO:0007669"/>
    <property type="project" value="InterPro"/>
</dbReference>
<dbReference type="GO" id="GO:0016491">
    <property type="term" value="F:oxidoreductase activity"/>
    <property type="evidence" value="ECO:0007669"/>
    <property type="project" value="UniProtKB-KW"/>
</dbReference>
<evidence type="ECO:0000313" key="3">
    <source>
        <dbReference type="Proteomes" id="UP000254405"/>
    </source>
</evidence>